<evidence type="ECO:0000313" key="2">
    <source>
        <dbReference type="EMBL" id="RHN61719.1"/>
    </source>
</evidence>
<dbReference type="HOGENOM" id="CLU_127915_1_1_1"/>
<evidence type="ECO:0008006" key="6">
    <source>
        <dbReference type="Google" id="ProtNLM"/>
    </source>
</evidence>
<gene>
    <name evidence="3" type="primary">25492892</name>
    <name evidence="1" type="ordered locus">MTR_4g077777</name>
    <name evidence="2" type="ORF">MtrunA17_Chr4g0039681</name>
</gene>
<dbReference type="Gramene" id="rna24209">
    <property type="protein sequence ID" value="RHN61719.1"/>
    <property type="gene ID" value="gene24209"/>
</dbReference>
<dbReference type="PANTHER" id="PTHR33237:SF35">
    <property type="entry name" value="PROTEIN, PUTATIVE-RELATED"/>
    <property type="match status" value="1"/>
</dbReference>
<protein>
    <recommendedName>
        <fullName evidence="6">Transmembrane protein</fullName>
    </recommendedName>
</protein>
<reference evidence="5" key="4">
    <citation type="journal article" date="2018" name="Nat. Plants">
        <title>Whole-genome landscape of Medicago truncatula symbiotic genes.</title>
        <authorList>
            <person name="Pecrix Y."/>
            <person name="Staton S.E."/>
            <person name="Sallet E."/>
            <person name="Lelandais-Briere C."/>
            <person name="Moreau S."/>
            <person name="Carrere S."/>
            <person name="Blein T."/>
            <person name="Jardinaud M.F."/>
            <person name="Latrasse D."/>
            <person name="Zouine M."/>
            <person name="Zahm M."/>
            <person name="Kreplak J."/>
            <person name="Mayjonade B."/>
            <person name="Satge C."/>
            <person name="Perez M."/>
            <person name="Cauet S."/>
            <person name="Marande W."/>
            <person name="Chantry-Darmon C."/>
            <person name="Lopez-Roques C."/>
            <person name="Bouchez O."/>
            <person name="Berard A."/>
            <person name="Debelle F."/>
            <person name="Munos S."/>
            <person name="Bendahmane A."/>
            <person name="Berges H."/>
            <person name="Niebel A."/>
            <person name="Buitink J."/>
            <person name="Frugier F."/>
            <person name="Benhamed M."/>
            <person name="Crespi M."/>
            <person name="Gouzy J."/>
            <person name="Gamas P."/>
        </authorList>
    </citation>
    <scope>NUCLEOTIDE SEQUENCE [LARGE SCALE GENOMIC DNA]</scope>
    <source>
        <strain evidence="5">cv. Jemalong A17</strain>
    </source>
</reference>
<dbReference type="EMBL" id="PSQE01000004">
    <property type="protein sequence ID" value="RHN61719.1"/>
    <property type="molecule type" value="Genomic_DNA"/>
</dbReference>
<dbReference type="Proteomes" id="UP000002051">
    <property type="component" value="Chromosome 4"/>
</dbReference>
<evidence type="ECO:0000313" key="4">
    <source>
        <dbReference type="Proteomes" id="UP000002051"/>
    </source>
</evidence>
<dbReference type="EnsemblPlants" id="KEH30656">
    <property type="protein sequence ID" value="KEH30656"/>
    <property type="gene ID" value="MTR_4g077777"/>
</dbReference>
<reference evidence="1 4" key="2">
    <citation type="journal article" date="2014" name="BMC Genomics">
        <title>An improved genome release (version Mt4.0) for the model legume Medicago truncatula.</title>
        <authorList>
            <person name="Tang H."/>
            <person name="Krishnakumar V."/>
            <person name="Bidwell S."/>
            <person name="Rosen B."/>
            <person name="Chan A."/>
            <person name="Zhou S."/>
            <person name="Gentzbittel L."/>
            <person name="Childs K.L."/>
            <person name="Yandell M."/>
            <person name="Gundlach H."/>
            <person name="Mayer K.F."/>
            <person name="Schwartz D.C."/>
            <person name="Town C.D."/>
        </authorList>
    </citation>
    <scope>GENOME REANNOTATION</scope>
    <source>
        <strain evidence="1">A17</strain>
        <strain evidence="3 4">cv. Jemalong A17</strain>
    </source>
</reference>
<organism evidence="1 4">
    <name type="scientific">Medicago truncatula</name>
    <name type="common">Barrel medic</name>
    <name type="synonym">Medicago tribuloides</name>
    <dbReference type="NCBI Taxonomy" id="3880"/>
    <lineage>
        <taxon>Eukaryota</taxon>
        <taxon>Viridiplantae</taxon>
        <taxon>Streptophyta</taxon>
        <taxon>Embryophyta</taxon>
        <taxon>Tracheophyta</taxon>
        <taxon>Spermatophyta</taxon>
        <taxon>Magnoliopsida</taxon>
        <taxon>eudicotyledons</taxon>
        <taxon>Gunneridae</taxon>
        <taxon>Pentapetalae</taxon>
        <taxon>rosids</taxon>
        <taxon>fabids</taxon>
        <taxon>Fabales</taxon>
        <taxon>Fabaceae</taxon>
        <taxon>Papilionoideae</taxon>
        <taxon>50 kb inversion clade</taxon>
        <taxon>NPAAA clade</taxon>
        <taxon>Hologalegina</taxon>
        <taxon>IRL clade</taxon>
        <taxon>Trifolieae</taxon>
        <taxon>Medicago</taxon>
    </lineage>
</organism>
<name>A0A072UMP2_MEDTR</name>
<dbReference type="Proteomes" id="UP000265566">
    <property type="component" value="Chromosome 4"/>
</dbReference>
<evidence type="ECO:0000313" key="1">
    <source>
        <dbReference type="EMBL" id="KEH30656.1"/>
    </source>
</evidence>
<reference evidence="2" key="5">
    <citation type="journal article" date="2018" name="Nat. Plants">
        <title>Whole-genome landscape of Medicago truncatula symbiotic genes.</title>
        <authorList>
            <person name="Pecrix Y."/>
            <person name="Gamas P."/>
            <person name="Carrere S."/>
        </authorList>
    </citation>
    <scope>NUCLEOTIDE SEQUENCE</scope>
    <source>
        <tissue evidence="2">Leaves</tissue>
    </source>
</reference>
<sequence length="123" mass="13832">MANLTSSPESLSPKRQSNSSFFITISAILAMLSRQARRLKGKAKTKKLLSNMSNKALSQFGKMKKTKKQRDNELNDGVWQKEILMGGKCEPLDFSGVIHYDINGRQTGEVPLRSPRAIPFSRY</sequence>
<keyword evidence="4" id="KW-1185">Reference proteome</keyword>
<reference evidence="3" key="3">
    <citation type="submission" date="2015-04" db="UniProtKB">
        <authorList>
            <consortium name="EnsemblPlants"/>
        </authorList>
    </citation>
    <scope>IDENTIFICATION</scope>
    <source>
        <strain evidence="3">cv. Jemalong A17</strain>
    </source>
</reference>
<dbReference type="AlphaFoldDB" id="A0A072UMP2"/>
<evidence type="ECO:0000313" key="3">
    <source>
        <dbReference type="EnsemblPlants" id="KEH30656"/>
    </source>
</evidence>
<dbReference type="EMBL" id="CM001220">
    <property type="protein sequence ID" value="KEH30656.1"/>
    <property type="molecule type" value="Genomic_DNA"/>
</dbReference>
<proteinExistence type="predicted"/>
<accession>A0A072UMP2</accession>
<dbReference type="OrthoDB" id="755532at2759"/>
<dbReference type="STRING" id="3880.A0A072UMP2"/>
<reference evidence="1 4" key="1">
    <citation type="journal article" date="2011" name="Nature">
        <title>The Medicago genome provides insight into the evolution of rhizobial symbioses.</title>
        <authorList>
            <person name="Young N.D."/>
            <person name="Debelle F."/>
            <person name="Oldroyd G.E."/>
            <person name="Geurts R."/>
            <person name="Cannon S.B."/>
            <person name="Udvardi M.K."/>
            <person name="Benedito V.A."/>
            <person name="Mayer K.F."/>
            <person name="Gouzy J."/>
            <person name="Schoof H."/>
            <person name="Van de Peer Y."/>
            <person name="Proost S."/>
            <person name="Cook D.R."/>
            <person name="Meyers B.C."/>
            <person name="Spannagl M."/>
            <person name="Cheung F."/>
            <person name="De Mita S."/>
            <person name="Krishnakumar V."/>
            <person name="Gundlach H."/>
            <person name="Zhou S."/>
            <person name="Mudge J."/>
            <person name="Bharti A.K."/>
            <person name="Murray J.D."/>
            <person name="Naoumkina M.A."/>
            <person name="Rosen B."/>
            <person name="Silverstein K.A."/>
            <person name="Tang H."/>
            <person name="Rombauts S."/>
            <person name="Zhao P.X."/>
            <person name="Zhou P."/>
            <person name="Barbe V."/>
            <person name="Bardou P."/>
            <person name="Bechner M."/>
            <person name="Bellec A."/>
            <person name="Berger A."/>
            <person name="Berges H."/>
            <person name="Bidwell S."/>
            <person name="Bisseling T."/>
            <person name="Choisne N."/>
            <person name="Couloux A."/>
            <person name="Denny R."/>
            <person name="Deshpande S."/>
            <person name="Dai X."/>
            <person name="Doyle J.J."/>
            <person name="Dudez A.M."/>
            <person name="Farmer A.D."/>
            <person name="Fouteau S."/>
            <person name="Franken C."/>
            <person name="Gibelin C."/>
            <person name="Gish J."/>
            <person name="Goldstein S."/>
            <person name="Gonzalez A.J."/>
            <person name="Green P.J."/>
            <person name="Hallab A."/>
            <person name="Hartog M."/>
            <person name="Hua A."/>
            <person name="Humphray S.J."/>
            <person name="Jeong D.H."/>
            <person name="Jing Y."/>
            <person name="Jocker A."/>
            <person name="Kenton S.M."/>
            <person name="Kim D.J."/>
            <person name="Klee K."/>
            <person name="Lai H."/>
            <person name="Lang C."/>
            <person name="Lin S."/>
            <person name="Macmil S.L."/>
            <person name="Magdelenat G."/>
            <person name="Matthews L."/>
            <person name="McCorrison J."/>
            <person name="Monaghan E.L."/>
            <person name="Mun J.H."/>
            <person name="Najar F.Z."/>
            <person name="Nicholson C."/>
            <person name="Noirot C."/>
            <person name="O'Bleness M."/>
            <person name="Paule C.R."/>
            <person name="Poulain J."/>
            <person name="Prion F."/>
            <person name="Qin B."/>
            <person name="Qu C."/>
            <person name="Retzel E.F."/>
            <person name="Riddle C."/>
            <person name="Sallet E."/>
            <person name="Samain S."/>
            <person name="Samson N."/>
            <person name="Sanders I."/>
            <person name="Saurat O."/>
            <person name="Scarpelli C."/>
            <person name="Schiex T."/>
            <person name="Segurens B."/>
            <person name="Severin A.J."/>
            <person name="Sherrier D.J."/>
            <person name="Shi R."/>
            <person name="Sims S."/>
            <person name="Singer S.R."/>
            <person name="Sinharoy S."/>
            <person name="Sterck L."/>
            <person name="Viollet A."/>
            <person name="Wang B.B."/>
            <person name="Wang K."/>
            <person name="Wang M."/>
            <person name="Wang X."/>
            <person name="Warfsmann J."/>
            <person name="Weissenbach J."/>
            <person name="White D.D."/>
            <person name="White J.D."/>
            <person name="Wiley G.B."/>
            <person name="Wincker P."/>
            <person name="Xing Y."/>
            <person name="Yang L."/>
            <person name="Yao Z."/>
            <person name="Ying F."/>
            <person name="Zhai J."/>
            <person name="Zhou L."/>
            <person name="Zuber A."/>
            <person name="Denarie J."/>
            <person name="Dixon R.A."/>
            <person name="May G.D."/>
            <person name="Schwartz D.C."/>
            <person name="Rogers J."/>
            <person name="Quetier F."/>
            <person name="Town C.D."/>
            <person name="Roe B.A."/>
        </authorList>
    </citation>
    <scope>NUCLEOTIDE SEQUENCE [LARGE SCALE GENOMIC DNA]</scope>
    <source>
        <strain evidence="1">A17</strain>
        <strain evidence="3 4">cv. Jemalong A17</strain>
    </source>
</reference>
<dbReference type="KEGG" id="mtr:25492892"/>
<evidence type="ECO:0000313" key="5">
    <source>
        <dbReference type="Proteomes" id="UP000265566"/>
    </source>
</evidence>
<dbReference type="PANTHER" id="PTHR33237">
    <property type="entry name" value="F2P16.13 PROTEIN-RELATED"/>
    <property type="match status" value="1"/>
</dbReference>